<reference evidence="2" key="1">
    <citation type="submission" date="2018-06" db="EMBL/GenBank/DDBJ databases">
        <authorList>
            <person name="Guldener U."/>
        </authorList>
    </citation>
    <scope>NUCLEOTIDE SEQUENCE [LARGE SCALE GENOMIC DNA]</scope>
    <source>
        <strain evidence="2">UTAD17</strain>
    </source>
</reference>
<sequence length="413" mass="46304">MNCNNRDDLHVSFSTNGMFILDDIDNSVTGKKYMNIVGGAGTYATLGASVVARHNSNRNPAILQFIVDCGRDFYDVQSNNNDNKVNGTDIEEKMRQWNFTSSDNTNNTCDGNELPGLIFRYNADRLTTKGYNEYGANDFRTFKYLTPKLQITSEDILQNYCLENNNSRLKKIEIMHLVCSPKRCKKIIKDLVGSDVCNRFVWEPVPDLCNQENYQDIYDIMHNILDSSGLPSPSYEIILSPNAEEGSRLFGYEHEPVTIEECLKLMVKDFNDFIGYSANEINRRNGIVLRCGVLGCLLLLPHNLNIYHLPAYHSITSTKVIDPTGGGNAFLGGFAMGLVIYCNDWYKAAICGNIAAGIAIEQVGALPDLKVIENNDGTDGNNKSLFVWNGCSFQERIQCYFEKYEISGSTSSF</sequence>
<organism evidence="1 2">
    <name type="scientific">Saccharomycodes ludwigii</name>
    <dbReference type="NCBI Taxonomy" id="36035"/>
    <lineage>
        <taxon>Eukaryota</taxon>
        <taxon>Fungi</taxon>
        <taxon>Dikarya</taxon>
        <taxon>Ascomycota</taxon>
        <taxon>Saccharomycotina</taxon>
        <taxon>Saccharomycetes</taxon>
        <taxon>Saccharomycodales</taxon>
        <taxon>Saccharomycodaceae</taxon>
        <taxon>Saccharomycodes</taxon>
    </lineage>
</organism>
<dbReference type="PANTHER" id="PTHR47098">
    <property type="entry name" value="PROTEIN MAK32"/>
    <property type="match status" value="1"/>
</dbReference>
<proteinExistence type="predicted"/>
<name>A0A376B972_9ASCO</name>
<keyword evidence="2" id="KW-1185">Reference proteome</keyword>
<dbReference type="InterPro" id="IPR029056">
    <property type="entry name" value="Ribokinase-like"/>
</dbReference>
<dbReference type="Proteomes" id="UP000262825">
    <property type="component" value="Unassembled WGS sequence"/>
</dbReference>
<dbReference type="SUPFAM" id="SSF53613">
    <property type="entry name" value="Ribokinase-like"/>
    <property type="match status" value="1"/>
</dbReference>
<dbReference type="PANTHER" id="PTHR47098:SF2">
    <property type="entry name" value="PROTEIN MAK32"/>
    <property type="match status" value="1"/>
</dbReference>
<protein>
    <submittedName>
        <fullName evidence="1">Uncharacterized protein</fullName>
    </submittedName>
</protein>
<evidence type="ECO:0000313" key="1">
    <source>
        <dbReference type="EMBL" id="SSD61119.1"/>
    </source>
</evidence>
<dbReference type="VEuPathDB" id="FungiDB:SCODWIG_02880"/>
<gene>
    <name evidence="1" type="ORF">SCODWIG_02880</name>
</gene>
<dbReference type="EMBL" id="UFAJ01000573">
    <property type="protein sequence ID" value="SSD61119.1"/>
    <property type="molecule type" value="Genomic_DNA"/>
</dbReference>
<dbReference type="AlphaFoldDB" id="A0A376B972"/>
<accession>A0A376B972</accession>
<dbReference type="Gene3D" id="3.40.1190.20">
    <property type="match status" value="1"/>
</dbReference>
<evidence type="ECO:0000313" key="2">
    <source>
        <dbReference type="Proteomes" id="UP000262825"/>
    </source>
</evidence>